<name>A0A225UVJ5_9STRA</name>
<comment type="caution">
    <text evidence="1">The sequence shown here is derived from an EMBL/GenBank/DDBJ whole genome shotgun (WGS) entry which is preliminary data.</text>
</comment>
<evidence type="ECO:0000313" key="1">
    <source>
        <dbReference type="EMBL" id="OWY96768.1"/>
    </source>
</evidence>
<dbReference type="CDD" id="cd09272">
    <property type="entry name" value="RNase_HI_RT_Ty1"/>
    <property type="match status" value="1"/>
</dbReference>
<accession>A0A225UVJ5</accession>
<dbReference type="AlphaFoldDB" id="A0A225UVJ5"/>
<keyword evidence="2" id="KW-1185">Reference proteome</keyword>
<proteinExistence type="predicted"/>
<organism evidence="1 2">
    <name type="scientific">Phytophthora megakarya</name>
    <dbReference type="NCBI Taxonomy" id="4795"/>
    <lineage>
        <taxon>Eukaryota</taxon>
        <taxon>Sar</taxon>
        <taxon>Stramenopiles</taxon>
        <taxon>Oomycota</taxon>
        <taxon>Peronosporomycetes</taxon>
        <taxon>Peronosporales</taxon>
        <taxon>Peronosporaceae</taxon>
        <taxon>Phytophthora</taxon>
    </lineage>
</organism>
<gene>
    <name evidence="1" type="ORF">PHMEG_00032884</name>
</gene>
<sequence length="88" mass="10020">MVLMMYDAPVVWRSTSQKTVALSSTEAEYMALSECIKEVVWLRRLLKDVGAKQVDPTVIYEDNQGAMALAKNVGYQARTKHINIRYHS</sequence>
<dbReference type="PANTHER" id="PTHR11439:SF440">
    <property type="entry name" value="INTEGRASE CATALYTIC DOMAIN-CONTAINING PROTEIN"/>
    <property type="match status" value="1"/>
</dbReference>
<evidence type="ECO:0000313" key="2">
    <source>
        <dbReference type="Proteomes" id="UP000198211"/>
    </source>
</evidence>
<dbReference type="PANTHER" id="PTHR11439">
    <property type="entry name" value="GAG-POL-RELATED RETROTRANSPOSON"/>
    <property type="match status" value="1"/>
</dbReference>
<dbReference type="EMBL" id="NBNE01011243">
    <property type="protein sequence ID" value="OWY96768.1"/>
    <property type="molecule type" value="Genomic_DNA"/>
</dbReference>
<dbReference type="OrthoDB" id="430476at2759"/>
<protein>
    <submittedName>
        <fullName evidence="1">Polyprotein</fullName>
    </submittedName>
</protein>
<reference evidence="2" key="1">
    <citation type="submission" date="2017-03" db="EMBL/GenBank/DDBJ databases">
        <title>Phytopthora megakarya and P. palmivora, two closely related causual agents of cacao black pod achieved similar genome size and gene model numbers by different mechanisms.</title>
        <authorList>
            <person name="Ali S."/>
            <person name="Shao J."/>
            <person name="Larry D.J."/>
            <person name="Kronmiller B."/>
            <person name="Shen D."/>
            <person name="Strem M.D."/>
            <person name="Melnick R.L."/>
            <person name="Guiltinan M.J."/>
            <person name="Tyler B.M."/>
            <person name="Meinhardt L.W."/>
            <person name="Bailey B.A."/>
        </authorList>
    </citation>
    <scope>NUCLEOTIDE SEQUENCE [LARGE SCALE GENOMIC DNA]</scope>
    <source>
        <strain evidence="2">zdho120</strain>
    </source>
</reference>
<dbReference type="Proteomes" id="UP000198211">
    <property type="component" value="Unassembled WGS sequence"/>
</dbReference>
<dbReference type="STRING" id="4795.A0A225UVJ5"/>